<keyword evidence="4" id="KW-1185">Reference proteome</keyword>
<evidence type="ECO:0000259" key="2">
    <source>
        <dbReference type="Pfam" id="PF11127"/>
    </source>
</evidence>
<feature type="domain" description="Inner membrane protein YgaP-like transmembrane" evidence="2">
    <location>
        <begin position="2"/>
        <end position="56"/>
    </location>
</feature>
<organism evidence="3 4">
    <name type="scientific">Novosphingobium fuchskuhlense</name>
    <dbReference type="NCBI Taxonomy" id="1117702"/>
    <lineage>
        <taxon>Bacteria</taxon>
        <taxon>Pseudomonadati</taxon>
        <taxon>Pseudomonadota</taxon>
        <taxon>Alphaproteobacteria</taxon>
        <taxon>Sphingomonadales</taxon>
        <taxon>Sphingomonadaceae</taxon>
        <taxon>Novosphingobium</taxon>
    </lineage>
</organism>
<dbReference type="OrthoDB" id="9799383at2"/>
<dbReference type="Gene3D" id="6.10.140.1340">
    <property type="match status" value="1"/>
</dbReference>
<evidence type="ECO:0000256" key="1">
    <source>
        <dbReference type="SAM" id="Phobius"/>
    </source>
</evidence>
<reference evidence="3 4" key="1">
    <citation type="submission" date="2015-10" db="EMBL/GenBank/DDBJ databases">
        <title>Draft genome sequence of Novosphingobium fuchskuhlense DSM 25065 isolated from a surface water sample of the southwest basin of Lake Grosse Fuchskuhle.</title>
        <authorList>
            <person name="Ruckert C."/>
            <person name="Winkler A."/>
            <person name="Glaeser J."/>
            <person name="Grossart H.-P."/>
            <person name="Kalinowski J."/>
            <person name="Glaeser S."/>
        </authorList>
    </citation>
    <scope>NUCLEOTIDE SEQUENCE [LARGE SCALE GENOMIC DNA]</scope>
    <source>
        <strain evidence="3 4">FNE08-7</strain>
    </source>
</reference>
<feature type="transmembrane region" description="Helical" evidence="1">
    <location>
        <begin position="7"/>
        <end position="29"/>
    </location>
</feature>
<dbReference type="EMBL" id="LLZS01000001">
    <property type="protein sequence ID" value="KUR73425.1"/>
    <property type="molecule type" value="Genomic_DNA"/>
</dbReference>
<dbReference type="RefSeq" id="WP_067905941.1">
    <property type="nucleotide sequence ID" value="NZ_KQ954244.1"/>
</dbReference>
<dbReference type="Pfam" id="PF11127">
    <property type="entry name" value="YgaP-like_TM"/>
    <property type="match status" value="1"/>
</dbReference>
<dbReference type="Proteomes" id="UP000058012">
    <property type="component" value="Unassembled WGS sequence"/>
</dbReference>
<keyword evidence="3" id="KW-0808">Transferase</keyword>
<dbReference type="GO" id="GO:0016740">
    <property type="term" value="F:transferase activity"/>
    <property type="evidence" value="ECO:0007669"/>
    <property type="project" value="UniProtKB-KW"/>
</dbReference>
<keyword evidence="1" id="KW-0812">Transmembrane</keyword>
<sequence>MTLDRAVMIFAGFVVLLGIALSLAVHPWWIGLSAFAGLNMIQAGFTGFCPAAIAFKAMGVRPGTAFK</sequence>
<keyword evidence="1" id="KW-0472">Membrane</keyword>
<name>A0A117UYZ3_9SPHN</name>
<comment type="caution">
    <text evidence="3">The sequence shown here is derived from an EMBL/GenBank/DDBJ whole genome shotgun (WGS) entry which is preliminary data.</text>
</comment>
<evidence type="ECO:0000313" key="3">
    <source>
        <dbReference type="EMBL" id="KUR73425.1"/>
    </source>
</evidence>
<feature type="transmembrane region" description="Helical" evidence="1">
    <location>
        <begin position="35"/>
        <end position="55"/>
    </location>
</feature>
<dbReference type="InterPro" id="IPR021309">
    <property type="entry name" value="YgaP-like_TM"/>
</dbReference>
<keyword evidence="1" id="KW-1133">Transmembrane helix</keyword>
<gene>
    <name evidence="3" type="ORF">AQZ52_00070</name>
</gene>
<dbReference type="AlphaFoldDB" id="A0A117UYZ3"/>
<proteinExistence type="predicted"/>
<accession>A0A117UYZ3</accession>
<protein>
    <submittedName>
        <fullName evidence="3">Sulfurtransferase</fullName>
    </submittedName>
</protein>
<evidence type="ECO:0000313" key="4">
    <source>
        <dbReference type="Proteomes" id="UP000058012"/>
    </source>
</evidence>
<dbReference type="STRING" id="1117702.AQZ52_00070"/>